<dbReference type="Gene3D" id="3.40.50.300">
    <property type="entry name" value="P-loop containing nucleotide triphosphate hydrolases"/>
    <property type="match status" value="1"/>
</dbReference>
<accession>L1J0W7</accession>
<dbReference type="AlphaFoldDB" id="L1J0W7"/>
<dbReference type="PROSITE" id="PS51715">
    <property type="entry name" value="G_GB1_RHD3"/>
    <property type="match status" value="1"/>
</dbReference>
<organism evidence="7">
    <name type="scientific">Guillardia theta (strain CCMP2712)</name>
    <name type="common">Cryptophyte</name>
    <dbReference type="NCBI Taxonomy" id="905079"/>
    <lineage>
        <taxon>Eukaryota</taxon>
        <taxon>Cryptophyceae</taxon>
        <taxon>Pyrenomonadales</taxon>
        <taxon>Geminigeraceae</taxon>
        <taxon>Guillardia</taxon>
    </lineage>
</organism>
<reference evidence="9" key="2">
    <citation type="submission" date="2012-11" db="EMBL/GenBank/DDBJ databases">
        <authorList>
            <person name="Kuo A."/>
            <person name="Curtis B.A."/>
            <person name="Tanifuji G."/>
            <person name="Burki F."/>
            <person name="Gruber A."/>
            <person name="Irimia M."/>
            <person name="Maruyama S."/>
            <person name="Arias M.C."/>
            <person name="Ball S.G."/>
            <person name="Gile G.H."/>
            <person name="Hirakawa Y."/>
            <person name="Hopkins J.F."/>
            <person name="Rensing S.A."/>
            <person name="Schmutz J."/>
            <person name="Symeonidi A."/>
            <person name="Elias M."/>
            <person name="Eveleigh R.J."/>
            <person name="Herman E.K."/>
            <person name="Klute M.J."/>
            <person name="Nakayama T."/>
            <person name="Obornik M."/>
            <person name="Reyes-Prieto A."/>
            <person name="Armbrust E.V."/>
            <person name="Aves S.J."/>
            <person name="Beiko R.G."/>
            <person name="Coutinho P."/>
            <person name="Dacks J.B."/>
            <person name="Durnford D.G."/>
            <person name="Fast N.M."/>
            <person name="Green B.R."/>
            <person name="Grisdale C."/>
            <person name="Hempe F."/>
            <person name="Henrissat B."/>
            <person name="Hoppner M.P."/>
            <person name="Ishida K.-I."/>
            <person name="Kim E."/>
            <person name="Koreny L."/>
            <person name="Kroth P.G."/>
            <person name="Liu Y."/>
            <person name="Malik S.-B."/>
            <person name="Maier U.G."/>
            <person name="McRose D."/>
            <person name="Mock T."/>
            <person name="Neilson J.A."/>
            <person name="Onodera N.T."/>
            <person name="Poole A.M."/>
            <person name="Pritham E.J."/>
            <person name="Richards T.A."/>
            <person name="Rocap G."/>
            <person name="Roy S.W."/>
            <person name="Sarai C."/>
            <person name="Schaack S."/>
            <person name="Shirato S."/>
            <person name="Slamovits C.H."/>
            <person name="Spencer D.F."/>
            <person name="Suzuki S."/>
            <person name="Worden A.Z."/>
            <person name="Zauner S."/>
            <person name="Barry K."/>
            <person name="Bell C."/>
            <person name="Bharti A.K."/>
            <person name="Crow J.A."/>
            <person name="Grimwood J."/>
            <person name="Kramer R."/>
            <person name="Lindquist E."/>
            <person name="Lucas S."/>
            <person name="Salamov A."/>
            <person name="McFadden G.I."/>
            <person name="Lane C.E."/>
            <person name="Keeling P.J."/>
            <person name="Gray M.W."/>
            <person name="Grigoriev I.V."/>
            <person name="Archibald J.M."/>
        </authorList>
    </citation>
    <scope>NUCLEOTIDE SEQUENCE</scope>
    <source>
        <strain evidence="9">CCMP2712</strain>
    </source>
</reference>
<protein>
    <recommendedName>
        <fullName evidence="6">GB1/RHD3-type G domain-containing protein</fullName>
    </recommendedName>
</protein>
<dbReference type="EMBL" id="JH993018">
    <property type="protein sequence ID" value="EKX42173.1"/>
    <property type="molecule type" value="Genomic_DNA"/>
</dbReference>
<dbReference type="eggNOG" id="KOG2037">
    <property type="taxonomic scope" value="Eukaryota"/>
</dbReference>
<evidence type="ECO:0000256" key="2">
    <source>
        <dbReference type="ARBA" id="ARBA00022741"/>
    </source>
</evidence>
<dbReference type="OrthoDB" id="2135133at2759"/>
<evidence type="ECO:0000313" key="9">
    <source>
        <dbReference type="Proteomes" id="UP000011087"/>
    </source>
</evidence>
<evidence type="ECO:0000256" key="3">
    <source>
        <dbReference type="ARBA" id="ARBA00022801"/>
    </source>
</evidence>
<dbReference type="GO" id="GO:0003924">
    <property type="term" value="F:GTPase activity"/>
    <property type="evidence" value="ECO:0007669"/>
    <property type="project" value="InterPro"/>
</dbReference>
<reference evidence="7 9" key="1">
    <citation type="journal article" date="2012" name="Nature">
        <title>Algal genomes reveal evolutionary mosaicism and the fate of nucleomorphs.</title>
        <authorList>
            <consortium name="DOE Joint Genome Institute"/>
            <person name="Curtis B.A."/>
            <person name="Tanifuji G."/>
            <person name="Burki F."/>
            <person name="Gruber A."/>
            <person name="Irimia M."/>
            <person name="Maruyama S."/>
            <person name="Arias M.C."/>
            <person name="Ball S.G."/>
            <person name="Gile G.H."/>
            <person name="Hirakawa Y."/>
            <person name="Hopkins J.F."/>
            <person name="Kuo A."/>
            <person name="Rensing S.A."/>
            <person name="Schmutz J."/>
            <person name="Symeonidi A."/>
            <person name="Elias M."/>
            <person name="Eveleigh R.J."/>
            <person name="Herman E.K."/>
            <person name="Klute M.J."/>
            <person name="Nakayama T."/>
            <person name="Obornik M."/>
            <person name="Reyes-Prieto A."/>
            <person name="Armbrust E.V."/>
            <person name="Aves S.J."/>
            <person name="Beiko R.G."/>
            <person name="Coutinho P."/>
            <person name="Dacks J.B."/>
            <person name="Durnford D.G."/>
            <person name="Fast N.M."/>
            <person name="Green B.R."/>
            <person name="Grisdale C.J."/>
            <person name="Hempel F."/>
            <person name="Henrissat B."/>
            <person name="Hoppner M.P."/>
            <person name="Ishida K."/>
            <person name="Kim E."/>
            <person name="Koreny L."/>
            <person name="Kroth P.G."/>
            <person name="Liu Y."/>
            <person name="Malik S.B."/>
            <person name="Maier U.G."/>
            <person name="McRose D."/>
            <person name="Mock T."/>
            <person name="Neilson J.A."/>
            <person name="Onodera N.T."/>
            <person name="Poole A.M."/>
            <person name="Pritham E.J."/>
            <person name="Richards T.A."/>
            <person name="Rocap G."/>
            <person name="Roy S.W."/>
            <person name="Sarai C."/>
            <person name="Schaack S."/>
            <person name="Shirato S."/>
            <person name="Slamovits C.H."/>
            <person name="Spencer D.F."/>
            <person name="Suzuki S."/>
            <person name="Worden A.Z."/>
            <person name="Zauner S."/>
            <person name="Barry K."/>
            <person name="Bell C."/>
            <person name="Bharti A.K."/>
            <person name="Crow J.A."/>
            <person name="Grimwood J."/>
            <person name="Kramer R."/>
            <person name="Lindquist E."/>
            <person name="Lucas S."/>
            <person name="Salamov A."/>
            <person name="McFadden G.I."/>
            <person name="Lane C.E."/>
            <person name="Keeling P.J."/>
            <person name="Gray M.W."/>
            <person name="Grigoriev I.V."/>
            <person name="Archibald J.M."/>
        </authorList>
    </citation>
    <scope>NUCLEOTIDE SEQUENCE</scope>
    <source>
        <strain evidence="7 9">CCMP2712</strain>
    </source>
</reference>
<keyword evidence="3" id="KW-0378">Hydrolase</keyword>
<evidence type="ECO:0000313" key="8">
    <source>
        <dbReference type="EnsemblProtists" id="EKX42173"/>
    </source>
</evidence>
<dbReference type="HOGENOM" id="CLU_018608_1_0_1"/>
<dbReference type="CDD" id="cd01851">
    <property type="entry name" value="GBP"/>
    <property type="match status" value="1"/>
</dbReference>
<evidence type="ECO:0000256" key="1">
    <source>
        <dbReference type="ARBA" id="ARBA00004229"/>
    </source>
</evidence>
<dbReference type="GO" id="GO:0009507">
    <property type="term" value="C:chloroplast"/>
    <property type="evidence" value="ECO:0007669"/>
    <property type="project" value="UniProtKB-SubCell"/>
</dbReference>
<comment type="similarity">
    <text evidence="5">Belongs to the TRAFAC class dynamin-like GTPase superfamily. GB1/RHD3 GTPase family.</text>
</comment>
<dbReference type="Gene3D" id="1.20.1000.10">
    <property type="entry name" value="Guanylate-binding protein, C-terminal domain"/>
    <property type="match status" value="1"/>
</dbReference>
<dbReference type="SUPFAM" id="SSF48340">
    <property type="entry name" value="Interferon-induced guanylate-binding protein 1 (GBP1), C-terminal domain"/>
    <property type="match status" value="1"/>
</dbReference>
<dbReference type="InterPro" id="IPR027417">
    <property type="entry name" value="P-loop_NTPase"/>
</dbReference>
<dbReference type="PANTHER" id="PTHR10751">
    <property type="entry name" value="GUANYLATE BINDING PROTEIN"/>
    <property type="match status" value="1"/>
</dbReference>
<evidence type="ECO:0000259" key="6">
    <source>
        <dbReference type="PROSITE" id="PS51715"/>
    </source>
</evidence>
<dbReference type="SUPFAM" id="SSF52540">
    <property type="entry name" value="P-loop containing nucleoside triphosphate hydrolases"/>
    <property type="match status" value="1"/>
</dbReference>
<feature type="domain" description="GB1/RHD3-type G" evidence="6">
    <location>
        <begin position="27"/>
        <end position="294"/>
    </location>
</feature>
<evidence type="ECO:0000256" key="4">
    <source>
        <dbReference type="ARBA" id="ARBA00023134"/>
    </source>
</evidence>
<keyword evidence="4" id="KW-0342">GTP-binding</keyword>
<dbReference type="InterPro" id="IPR015894">
    <property type="entry name" value="Guanylate-bd_N"/>
</dbReference>
<sequence>MKGNEVSASKIEFEVTDEARDVLSRIDSPISVLSVVGMYRTGKSFLLNRILLDRKDGFPVGSTVNACTKGLWIWSKPLRGKTADGSDVNVILIDTEGLGSLNANTQHDCYIFALALLTSSFFLYNSVGTINESALENLSLVVNLTKFIRVGSSVNGKEEDGMEFASYFPKLLWVVRDFTLQLVDQNGRPITSKQYLENALKEVKGFSDKVVEKNRIRNMIKAFFPDRDCYPIVRPVEDERLLQSLSNQGEEVLRENFVKQMKVLRERVFNNSEPKTVQGGQVSGRMLILLSESYVKAVNDGNVPSITDSWSMVCDSECKKILKESPRR</sequence>
<keyword evidence="2" id="KW-0547">Nucleotide-binding</keyword>
<reference evidence="8" key="3">
    <citation type="submission" date="2016-03" db="UniProtKB">
        <authorList>
            <consortium name="EnsemblProtists"/>
        </authorList>
    </citation>
    <scope>IDENTIFICATION</scope>
</reference>
<evidence type="ECO:0000313" key="7">
    <source>
        <dbReference type="EMBL" id="EKX42173.1"/>
    </source>
</evidence>
<proteinExistence type="inferred from homology"/>
<dbReference type="Pfam" id="PF02263">
    <property type="entry name" value="GBP"/>
    <property type="match status" value="1"/>
</dbReference>
<dbReference type="KEGG" id="gtt:GUITHDRAFT_158150"/>
<comment type="subcellular location">
    <subcellularLocation>
        <location evidence="1">Plastid</location>
        <location evidence="1">Chloroplast</location>
    </subcellularLocation>
</comment>
<dbReference type="Proteomes" id="UP000011087">
    <property type="component" value="Unassembled WGS sequence"/>
</dbReference>
<dbReference type="GO" id="GO:0005525">
    <property type="term" value="F:GTP binding"/>
    <property type="evidence" value="ECO:0007669"/>
    <property type="project" value="UniProtKB-KW"/>
</dbReference>
<dbReference type="EnsemblProtists" id="EKX42173">
    <property type="protein sequence ID" value="EKX42173"/>
    <property type="gene ID" value="GUITHDRAFT_158150"/>
</dbReference>
<name>L1J0W7_GUITC</name>
<dbReference type="FunFam" id="3.40.50.300:FF:001470">
    <property type="entry name" value="Interferon-induced guanylate-binding protein 1"/>
    <property type="match status" value="1"/>
</dbReference>
<evidence type="ECO:0000256" key="5">
    <source>
        <dbReference type="PROSITE-ProRule" id="PRU01052"/>
    </source>
</evidence>
<gene>
    <name evidence="7" type="ORF">GUITHDRAFT_158150</name>
</gene>
<keyword evidence="9" id="KW-1185">Reference proteome</keyword>
<dbReference type="OMA" id="LDAHEYH"/>
<dbReference type="InterPro" id="IPR036543">
    <property type="entry name" value="Guanylate-bd_C_sf"/>
</dbReference>
<dbReference type="RefSeq" id="XP_005829153.1">
    <property type="nucleotide sequence ID" value="XM_005829096.1"/>
</dbReference>
<dbReference type="InterPro" id="IPR030386">
    <property type="entry name" value="G_GB1_RHD3_dom"/>
</dbReference>
<dbReference type="GeneID" id="17298898"/>
<dbReference type="PaxDb" id="55529-EKX42173"/>